<accession>A0A319DDP7</accession>
<gene>
    <name evidence="1" type="ORF">BO71DRAFT_205299</name>
</gene>
<evidence type="ECO:0000313" key="2">
    <source>
        <dbReference type="Proteomes" id="UP000247810"/>
    </source>
</evidence>
<name>A0A319DDP7_9EURO</name>
<organism evidence="1 2">
    <name type="scientific">Aspergillus ellipticus CBS 707.79</name>
    <dbReference type="NCBI Taxonomy" id="1448320"/>
    <lineage>
        <taxon>Eukaryota</taxon>
        <taxon>Fungi</taxon>
        <taxon>Dikarya</taxon>
        <taxon>Ascomycota</taxon>
        <taxon>Pezizomycotina</taxon>
        <taxon>Eurotiomycetes</taxon>
        <taxon>Eurotiomycetidae</taxon>
        <taxon>Eurotiales</taxon>
        <taxon>Aspergillaceae</taxon>
        <taxon>Aspergillus</taxon>
        <taxon>Aspergillus subgen. Circumdati</taxon>
    </lineage>
</organism>
<evidence type="ECO:0000313" key="1">
    <source>
        <dbReference type="EMBL" id="PYH95314.1"/>
    </source>
</evidence>
<dbReference type="AlphaFoldDB" id="A0A319DDP7"/>
<dbReference type="VEuPathDB" id="FungiDB:BO71DRAFT_205299"/>
<reference evidence="1 2" key="1">
    <citation type="submission" date="2018-02" db="EMBL/GenBank/DDBJ databases">
        <title>The genomes of Aspergillus section Nigri reveals drivers in fungal speciation.</title>
        <authorList>
            <consortium name="DOE Joint Genome Institute"/>
            <person name="Vesth T.C."/>
            <person name="Nybo J."/>
            <person name="Theobald S."/>
            <person name="Brandl J."/>
            <person name="Frisvad J.C."/>
            <person name="Nielsen K.F."/>
            <person name="Lyhne E.K."/>
            <person name="Kogle M.E."/>
            <person name="Kuo A."/>
            <person name="Riley R."/>
            <person name="Clum A."/>
            <person name="Nolan M."/>
            <person name="Lipzen A."/>
            <person name="Salamov A."/>
            <person name="Henrissat B."/>
            <person name="Wiebenga A."/>
            <person name="De vries R.P."/>
            <person name="Grigoriev I.V."/>
            <person name="Mortensen U.H."/>
            <person name="Andersen M.R."/>
            <person name="Baker S.E."/>
        </authorList>
    </citation>
    <scope>NUCLEOTIDE SEQUENCE [LARGE SCALE GENOMIC DNA]</scope>
    <source>
        <strain evidence="1 2">CBS 707.79</strain>
    </source>
</reference>
<sequence length="170" mass="19393">MEGHEFGHKCQVYPALLEAHCNDWAGKRRRRSLMHETYRSIPRWNGRRKPKRVLLTNVTPSDAIFIVTQSSGTTLEQPSVLSTEGTGNRYRTRMSCCTYPSRVLRKRLNNSTAHFLRSSRSDACRPCRLLLVSRVTQVAVAAMRLVLYPAIGIPYLTGFIIDAQFPIHSF</sequence>
<dbReference type="EMBL" id="KZ825855">
    <property type="protein sequence ID" value="PYH95314.1"/>
    <property type="molecule type" value="Genomic_DNA"/>
</dbReference>
<keyword evidence="2" id="KW-1185">Reference proteome</keyword>
<proteinExistence type="predicted"/>
<protein>
    <submittedName>
        <fullName evidence="1">Uncharacterized protein</fullName>
    </submittedName>
</protein>
<dbReference type="Proteomes" id="UP000247810">
    <property type="component" value="Unassembled WGS sequence"/>
</dbReference>